<evidence type="ECO:0000259" key="8">
    <source>
        <dbReference type="Pfam" id="PF00082"/>
    </source>
</evidence>
<dbReference type="Pfam" id="PF06280">
    <property type="entry name" value="fn3_5"/>
    <property type="match status" value="1"/>
</dbReference>
<dbReference type="Pfam" id="PF02225">
    <property type="entry name" value="PA"/>
    <property type="match status" value="1"/>
</dbReference>
<dbReference type="STRING" id="101127.A0A1X2GJD4"/>
<dbReference type="InterPro" id="IPR023828">
    <property type="entry name" value="Peptidase_S8_Ser-AS"/>
</dbReference>
<evidence type="ECO:0000256" key="7">
    <source>
        <dbReference type="PROSITE-ProRule" id="PRU01240"/>
    </source>
</evidence>
<dbReference type="PROSITE" id="PS00137">
    <property type="entry name" value="SUBTILASE_HIS"/>
    <property type="match status" value="1"/>
</dbReference>
<dbReference type="PROSITE" id="PS00138">
    <property type="entry name" value="SUBTILASE_SER"/>
    <property type="match status" value="1"/>
</dbReference>
<name>A0A1X2GJD4_9FUNG</name>
<dbReference type="InterPro" id="IPR010435">
    <property type="entry name" value="C5a/SBT2-like_Fn3"/>
</dbReference>
<evidence type="ECO:0000256" key="4">
    <source>
        <dbReference type="ARBA" id="ARBA00022729"/>
    </source>
</evidence>
<sequence>MGDNDPRDACNGHGTHVAGIVGANDVEKKFTGVAPDAIFGAYRIFGCSGSSADDVIMKAMEQAYEDGMDVINLSLGDMGWPDSPASVLADDLSMRGMIVIAAAGNEGEKGMFEVGAPSLGRHAVSVASVDNSHVLAHTIRLASGKTIGYATSNGKPFSIPEAPIAPMTLEFGSTSDGCLPSRINMQGMVALVSRGGCVFGQKIKNAQNAGAIAVLVYNSSPGFLTPSAQDPTITIPFGGITNLDGKFLFDQAMNNDKLYGATFEAGDTSFITPTSGKISSFSSWGLGPDLSIKPDISAPGGLIYSTYPMPMGSYATLSGTSMASPFVTGLVAMMQQARGGGRSISAEDLRTRLLNNGHLVTHLEDEKMFESVARQGAGLVDVYQAITSMTDILPEYLELRDLAHAAPDNQYTLQVTNKDRMQIEYSLSHVPAATVQAYGDKRPHAPLSKPIRLAVDQGVASVSFPTTTFILKPNDSINITVQIDPPSSIGLSAPSIYSGYIQIRKDTVDQAMFVPYAGFSTNLGALPVLLMNDTMPFVMNAVINPLDMVRNAGMISLQMIQSSPVVSVTVVDAENTDVTLGWVPGGYTQYVSRNDLFDPEDVFILKWYGNVVETKEQAMNPMGTSNGQFHPFRLTTKASHTRKMRVMDDEVEDQDDQLLIADGKFPHELVGRLLPAGIYRLKISALHVYGDESNPADYDIWISSGITVV</sequence>
<dbReference type="InterPro" id="IPR050131">
    <property type="entry name" value="Peptidase_S8_subtilisin-like"/>
</dbReference>
<dbReference type="Gene3D" id="3.50.30.30">
    <property type="match status" value="1"/>
</dbReference>
<keyword evidence="3" id="KW-0645">Protease</keyword>
<dbReference type="GO" id="GO:0004252">
    <property type="term" value="F:serine-type endopeptidase activity"/>
    <property type="evidence" value="ECO:0007669"/>
    <property type="project" value="InterPro"/>
</dbReference>
<organism evidence="11 12">
    <name type="scientific">Hesseltinella vesiculosa</name>
    <dbReference type="NCBI Taxonomy" id="101127"/>
    <lineage>
        <taxon>Eukaryota</taxon>
        <taxon>Fungi</taxon>
        <taxon>Fungi incertae sedis</taxon>
        <taxon>Mucoromycota</taxon>
        <taxon>Mucoromycotina</taxon>
        <taxon>Mucoromycetes</taxon>
        <taxon>Mucorales</taxon>
        <taxon>Cunninghamellaceae</taxon>
        <taxon>Hesseltinella</taxon>
    </lineage>
</organism>
<comment type="caution">
    <text evidence="7">Lacks conserved residue(s) required for the propagation of feature annotation.</text>
</comment>
<keyword evidence="6" id="KW-0720">Serine protease</keyword>
<dbReference type="InterPro" id="IPR022398">
    <property type="entry name" value="Peptidase_S8_His-AS"/>
</dbReference>
<dbReference type="InterPro" id="IPR015500">
    <property type="entry name" value="Peptidase_S8_subtilisin-rel"/>
</dbReference>
<proteinExistence type="inferred from homology"/>
<dbReference type="Gene3D" id="3.40.50.200">
    <property type="entry name" value="Peptidase S8/S53 domain"/>
    <property type="match status" value="1"/>
</dbReference>
<dbReference type="SUPFAM" id="SSF52743">
    <property type="entry name" value="Subtilisin-like"/>
    <property type="match status" value="1"/>
</dbReference>
<evidence type="ECO:0000259" key="9">
    <source>
        <dbReference type="Pfam" id="PF02225"/>
    </source>
</evidence>
<dbReference type="PANTHER" id="PTHR43806">
    <property type="entry name" value="PEPTIDASE S8"/>
    <property type="match status" value="1"/>
</dbReference>
<evidence type="ECO:0000259" key="10">
    <source>
        <dbReference type="Pfam" id="PF06280"/>
    </source>
</evidence>
<dbReference type="PROSITE" id="PS51892">
    <property type="entry name" value="SUBTILASE"/>
    <property type="match status" value="1"/>
</dbReference>
<keyword evidence="2" id="KW-0964">Secreted</keyword>
<dbReference type="InterPro" id="IPR046450">
    <property type="entry name" value="PA_dom_sf"/>
</dbReference>
<dbReference type="InterPro" id="IPR000209">
    <property type="entry name" value="Peptidase_S8/S53_dom"/>
</dbReference>
<dbReference type="Proteomes" id="UP000242146">
    <property type="component" value="Unassembled WGS sequence"/>
</dbReference>
<keyword evidence="2" id="KW-0134">Cell wall</keyword>
<comment type="caution">
    <text evidence="11">The sequence shown here is derived from an EMBL/GenBank/DDBJ whole genome shotgun (WGS) entry which is preliminary data.</text>
</comment>
<comment type="similarity">
    <text evidence="1 7">Belongs to the peptidase S8 family.</text>
</comment>
<dbReference type="PRINTS" id="PR00723">
    <property type="entry name" value="SUBTILISIN"/>
</dbReference>
<dbReference type="OrthoDB" id="10256524at2759"/>
<evidence type="ECO:0000256" key="2">
    <source>
        <dbReference type="ARBA" id="ARBA00022512"/>
    </source>
</evidence>
<keyword evidence="5" id="KW-0378">Hydrolase</keyword>
<dbReference type="GO" id="GO:0016020">
    <property type="term" value="C:membrane"/>
    <property type="evidence" value="ECO:0007669"/>
    <property type="project" value="InterPro"/>
</dbReference>
<feature type="domain" description="C5a peptidase/Subtilisin-like protease SBT2-like Fn3-like" evidence="10">
    <location>
        <begin position="399"/>
        <end position="516"/>
    </location>
</feature>
<keyword evidence="4" id="KW-0732">Signal</keyword>
<dbReference type="SUPFAM" id="SSF52025">
    <property type="entry name" value="PA domain"/>
    <property type="match status" value="1"/>
</dbReference>
<dbReference type="PANTHER" id="PTHR43806:SF66">
    <property type="entry name" value="SERIN ENDOPEPTIDASE"/>
    <property type="match status" value="1"/>
</dbReference>
<evidence type="ECO:0000256" key="5">
    <source>
        <dbReference type="ARBA" id="ARBA00022801"/>
    </source>
</evidence>
<evidence type="ECO:0000256" key="6">
    <source>
        <dbReference type="ARBA" id="ARBA00022825"/>
    </source>
</evidence>
<dbReference type="InterPro" id="IPR036852">
    <property type="entry name" value="Peptidase_S8/S53_dom_sf"/>
</dbReference>
<gene>
    <name evidence="11" type="ORF">DM01DRAFT_1304659</name>
</gene>
<dbReference type="AlphaFoldDB" id="A0A1X2GJD4"/>
<dbReference type="EMBL" id="MCGT01000012">
    <property type="protein sequence ID" value="ORX55057.1"/>
    <property type="molecule type" value="Genomic_DNA"/>
</dbReference>
<reference evidence="11 12" key="1">
    <citation type="submission" date="2016-07" db="EMBL/GenBank/DDBJ databases">
        <title>Pervasive Adenine N6-methylation of Active Genes in Fungi.</title>
        <authorList>
            <consortium name="DOE Joint Genome Institute"/>
            <person name="Mondo S.J."/>
            <person name="Dannebaum R.O."/>
            <person name="Kuo R.C."/>
            <person name="Labutti K."/>
            <person name="Haridas S."/>
            <person name="Kuo A."/>
            <person name="Salamov A."/>
            <person name="Ahrendt S.R."/>
            <person name="Lipzen A."/>
            <person name="Sullivan W."/>
            <person name="Andreopoulos W.B."/>
            <person name="Clum A."/>
            <person name="Lindquist E."/>
            <person name="Daum C."/>
            <person name="Ramamoorthy G.K."/>
            <person name="Gryganskyi A."/>
            <person name="Culley D."/>
            <person name="Magnuson J.K."/>
            <person name="James T.Y."/>
            <person name="O'Malley M.A."/>
            <person name="Stajich J.E."/>
            <person name="Spatafora J.W."/>
            <person name="Visel A."/>
            <person name="Grigoriev I.V."/>
        </authorList>
    </citation>
    <scope>NUCLEOTIDE SEQUENCE [LARGE SCALE GENOMIC DNA]</scope>
    <source>
        <strain evidence="11 12">NRRL 3301</strain>
    </source>
</reference>
<dbReference type="Pfam" id="PF00082">
    <property type="entry name" value="Peptidase_S8"/>
    <property type="match status" value="1"/>
</dbReference>
<feature type="domain" description="Peptidase S8/S53" evidence="8">
    <location>
        <begin position="3"/>
        <end position="371"/>
    </location>
</feature>
<dbReference type="InterPro" id="IPR003137">
    <property type="entry name" value="PA_domain"/>
</dbReference>
<evidence type="ECO:0000313" key="11">
    <source>
        <dbReference type="EMBL" id="ORX55057.1"/>
    </source>
</evidence>
<dbReference type="GO" id="GO:0005615">
    <property type="term" value="C:extracellular space"/>
    <property type="evidence" value="ECO:0007669"/>
    <property type="project" value="TreeGrafter"/>
</dbReference>
<dbReference type="GO" id="GO:0006508">
    <property type="term" value="P:proteolysis"/>
    <property type="evidence" value="ECO:0007669"/>
    <property type="project" value="UniProtKB-KW"/>
</dbReference>
<evidence type="ECO:0000256" key="3">
    <source>
        <dbReference type="ARBA" id="ARBA00022670"/>
    </source>
</evidence>
<keyword evidence="12" id="KW-1185">Reference proteome</keyword>
<evidence type="ECO:0000256" key="1">
    <source>
        <dbReference type="ARBA" id="ARBA00011073"/>
    </source>
</evidence>
<protein>
    <submittedName>
        <fullName evidence="11">Subtilisin-like protein</fullName>
    </submittedName>
</protein>
<feature type="domain" description="PA" evidence="9">
    <location>
        <begin position="174"/>
        <end position="246"/>
    </location>
</feature>
<accession>A0A1X2GJD4</accession>
<evidence type="ECO:0000313" key="12">
    <source>
        <dbReference type="Proteomes" id="UP000242146"/>
    </source>
</evidence>